<dbReference type="AlphaFoldDB" id="A0A1F8H8B8"/>
<organism evidence="2 3">
    <name type="scientific">Candidatus Yanofskybacteria bacterium RIFCSPLOWO2_12_FULL_43_11b</name>
    <dbReference type="NCBI Taxonomy" id="1802710"/>
    <lineage>
        <taxon>Bacteria</taxon>
        <taxon>Candidatus Yanofskyibacteriota</taxon>
    </lineage>
</organism>
<gene>
    <name evidence="2" type="ORF">A3G51_02365</name>
</gene>
<proteinExistence type="predicted"/>
<dbReference type="InterPro" id="IPR054194">
    <property type="entry name" value="DUF6899"/>
</dbReference>
<evidence type="ECO:0000313" key="2">
    <source>
        <dbReference type="EMBL" id="OGN33278.1"/>
    </source>
</evidence>
<feature type="transmembrane region" description="Helical" evidence="1">
    <location>
        <begin position="57"/>
        <end position="77"/>
    </location>
</feature>
<keyword evidence="1" id="KW-0472">Membrane</keyword>
<accession>A0A1F8H8B8</accession>
<name>A0A1F8H8B8_9BACT</name>
<sequence length="106" mass="12560">MPYIEERHRQKFDPLIDRLSEEIVSETAEDKLALAGFLNYVCTRTILKVVKLRFGKMQYWILAIITGVLVNILLEIYRRIGIPYEEQKTRENGDMDMFKEFTQEGE</sequence>
<evidence type="ECO:0000313" key="3">
    <source>
        <dbReference type="Proteomes" id="UP000177745"/>
    </source>
</evidence>
<dbReference type="Proteomes" id="UP000177745">
    <property type="component" value="Unassembled WGS sequence"/>
</dbReference>
<keyword evidence="1" id="KW-0812">Transmembrane</keyword>
<reference evidence="2 3" key="1">
    <citation type="journal article" date="2016" name="Nat. Commun.">
        <title>Thousands of microbial genomes shed light on interconnected biogeochemical processes in an aquifer system.</title>
        <authorList>
            <person name="Anantharaman K."/>
            <person name="Brown C.T."/>
            <person name="Hug L.A."/>
            <person name="Sharon I."/>
            <person name="Castelle C.J."/>
            <person name="Probst A.J."/>
            <person name="Thomas B.C."/>
            <person name="Singh A."/>
            <person name="Wilkins M.J."/>
            <person name="Karaoz U."/>
            <person name="Brodie E.L."/>
            <person name="Williams K.H."/>
            <person name="Hubbard S.S."/>
            <person name="Banfield J.F."/>
        </authorList>
    </citation>
    <scope>NUCLEOTIDE SEQUENCE [LARGE SCALE GENOMIC DNA]</scope>
</reference>
<keyword evidence="1" id="KW-1133">Transmembrane helix</keyword>
<evidence type="ECO:0000256" key="1">
    <source>
        <dbReference type="SAM" id="Phobius"/>
    </source>
</evidence>
<protein>
    <submittedName>
        <fullName evidence="2">Uncharacterized protein</fullName>
    </submittedName>
</protein>
<dbReference type="Pfam" id="PF21840">
    <property type="entry name" value="DUF6899"/>
    <property type="match status" value="1"/>
</dbReference>
<comment type="caution">
    <text evidence="2">The sequence shown here is derived from an EMBL/GenBank/DDBJ whole genome shotgun (WGS) entry which is preliminary data.</text>
</comment>
<dbReference type="EMBL" id="MGKY01000021">
    <property type="protein sequence ID" value="OGN33278.1"/>
    <property type="molecule type" value="Genomic_DNA"/>
</dbReference>